<dbReference type="OrthoDB" id="76038at2759"/>
<name>A0A0F4YK32_RASE3</name>
<dbReference type="STRING" id="1408163.A0A0F4YK32"/>
<gene>
    <name evidence="1" type="ORF">T310_7453</name>
</gene>
<protein>
    <submittedName>
        <fullName evidence="1">FAD binding domain protein</fullName>
    </submittedName>
</protein>
<dbReference type="InterPro" id="IPR036188">
    <property type="entry name" value="FAD/NAD-bd_sf"/>
</dbReference>
<dbReference type="RefSeq" id="XP_013325206.1">
    <property type="nucleotide sequence ID" value="XM_013469752.1"/>
</dbReference>
<keyword evidence="2" id="KW-1185">Reference proteome</keyword>
<dbReference type="PANTHER" id="PTHR38663:SF1">
    <property type="entry name" value="L-ORNITHINE N(5)-MONOOXYGENASE"/>
    <property type="match status" value="1"/>
</dbReference>
<dbReference type="AlphaFoldDB" id="A0A0F4YK32"/>
<proteinExistence type="predicted"/>
<comment type="caution">
    <text evidence="1">The sequence shown here is derived from an EMBL/GenBank/DDBJ whole genome shotgun (WGS) entry which is preliminary data.</text>
</comment>
<accession>A0A0F4YK32</accession>
<dbReference type="GeneID" id="25319725"/>
<dbReference type="EMBL" id="LASV01000438">
    <property type="protein sequence ID" value="KKA18594.1"/>
    <property type="molecule type" value="Genomic_DNA"/>
</dbReference>
<organism evidence="1 2">
    <name type="scientific">Rasamsonia emersonii (strain ATCC 16479 / CBS 393.64 / IMI 116815)</name>
    <dbReference type="NCBI Taxonomy" id="1408163"/>
    <lineage>
        <taxon>Eukaryota</taxon>
        <taxon>Fungi</taxon>
        <taxon>Dikarya</taxon>
        <taxon>Ascomycota</taxon>
        <taxon>Pezizomycotina</taxon>
        <taxon>Eurotiomycetes</taxon>
        <taxon>Eurotiomycetidae</taxon>
        <taxon>Eurotiales</taxon>
        <taxon>Trichocomaceae</taxon>
        <taxon>Rasamsonia</taxon>
    </lineage>
</organism>
<reference evidence="1 2" key="1">
    <citation type="submission" date="2015-04" db="EMBL/GenBank/DDBJ databases">
        <authorList>
            <person name="Heijne W.H."/>
            <person name="Fedorova N.D."/>
            <person name="Nierman W.C."/>
            <person name="Vollebregt A.W."/>
            <person name="Zhao Z."/>
            <person name="Wu L."/>
            <person name="Kumar M."/>
            <person name="Stam H."/>
            <person name="van den Berg M.A."/>
            <person name="Pel H.J."/>
        </authorList>
    </citation>
    <scope>NUCLEOTIDE SEQUENCE [LARGE SCALE GENOMIC DNA]</scope>
    <source>
        <strain evidence="1 2">CBS 393.64</strain>
    </source>
</reference>
<dbReference type="Gene3D" id="3.50.50.60">
    <property type="entry name" value="FAD/NAD(P)-binding domain"/>
    <property type="match status" value="1"/>
</dbReference>
<dbReference type="PANTHER" id="PTHR38663">
    <property type="match status" value="1"/>
</dbReference>
<sequence length="527" mass="60150">MFTDEEHQRYHWIRKHSGRMNLVRAHNRKMKGVRAQRYVGLNDDDNNEKKGKDHCFKCKVNNNSNRSRFSTLVLDSTSDRWMEQWNRSFRMLEIDQLRSPMFFHVDPSDRDGLLAYTRENGREGELCELSGCVGQELSKHKRKKMRSKTRSTPREVEIDERDRKDYFTPSTQLFLDYCSSIVTRYGLDRPGQILQSEVQDIQFGEIPGLSTDGKKLFTLSTSKGTFYSRAVVLAVGPGHAKMLPWELSPEEQMGACHALDIGTFPSPHVWKKIKQGLETNVVVVGGGLSSAQVVDMAVRKGVTKVWHLVRGDLKVKHFDVSLNWVGKFRNYEKAVFWSADDDAERFQMLQTARNGGSITPRFQKILKQHIARQRLSIHTRTVITDKHFDPVSKTWRLTTNPPIADLPPRIDYIYFATGMKADVRELPLLRSMNRDYPIEVLHGLPCLTDDLMWKPDVPLFVTGRLAALRLGPAGPNLEGARLGAERVAWGLDAMFADGRKDDGNQPEEQLQNAFCGLGNRYAGLTEV</sequence>
<dbReference type="Proteomes" id="UP000053958">
    <property type="component" value="Unassembled WGS sequence"/>
</dbReference>
<evidence type="ECO:0000313" key="2">
    <source>
        <dbReference type="Proteomes" id="UP000053958"/>
    </source>
</evidence>
<evidence type="ECO:0000313" key="1">
    <source>
        <dbReference type="EMBL" id="KKA18594.1"/>
    </source>
</evidence>
<dbReference type="SUPFAM" id="SSF51905">
    <property type="entry name" value="FAD/NAD(P)-binding domain"/>
    <property type="match status" value="1"/>
</dbReference>